<dbReference type="PANTHER" id="PTHR23301:SF0">
    <property type="entry name" value="CHITIN-BINDING TYPE-2 DOMAIN-CONTAINING PROTEIN-RELATED"/>
    <property type="match status" value="1"/>
</dbReference>
<feature type="signal peptide" evidence="6">
    <location>
        <begin position="1"/>
        <end position="19"/>
    </location>
</feature>
<dbReference type="GO" id="GO:0005576">
    <property type="term" value="C:extracellular region"/>
    <property type="evidence" value="ECO:0007669"/>
    <property type="project" value="InterPro"/>
</dbReference>
<evidence type="ECO:0000256" key="3">
    <source>
        <dbReference type="ARBA" id="ARBA00022737"/>
    </source>
</evidence>
<evidence type="ECO:0000256" key="2">
    <source>
        <dbReference type="ARBA" id="ARBA00022729"/>
    </source>
</evidence>
<dbReference type="PANTHER" id="PTHR23301">
    <property type="entry name" value="CHITIN BINDING PERITROPHIN-A"/>
    <property type="match status" value="1"/>
</dbReference>
<dbReference type="PROSITE" id="PS51257">
    <property type="entry name" value="PROKAR_LIPOPROTEIN"/>
    <property type="match status" value="1"/>
</dbReference>
<feature type="domain" description="Chitin-binding type-2" evidence="7">
    <location>
        <begin position="73"/>
        <end position="125"/>
    </location>
</feature>
<evidence type="ECO:0000313" key="8">
    <source>
        <dbReference type="EMBL" id="BAN21507.1"/>
    </source>
</evidence>
<accession>R4WU96</accession>
<keyword evidence="2 6" id="KW-0732">Signal</keyword>
<feature type="domain" description="Chitin-binding type-2" evidence="7">
    <location>
        <begin position="17"/>
        <end position="71"/>
    </location>
</feature>
<dbReference type="InterPro" id="IPR036508">
    <property type="entry name" value="Chitin-bd_dom_sf"/>
</dbReference>
<sequence length="217" mass="24473">MDIRHNWLLLLAYCALASGCYVGERSAIDGSCQSYLECNDGEFVVKSCGIKKLFDPVDKECKWSWKVKCTEKAIECTGDKSYPHPDSCRIYYACRAGRLQMEFCPLLKVYDQATSQCSYGWGCSKTECVASETRAVAGDCSAYDQCQEGKWTRKSCLPLYRYNPLTEHCELGRCTQCSQGDRSRGTACNRYQECNLGTWVEQKCGLGKRFDPSAKDC</sequence>
<dbReference type="SMART" id="SM00494">
    <property type="entry name" value="ChtBD2"/>
    <property type="match status" value="3"/>
</dbReference>
<dbReference type="Pfam" id="PF01607">
    <property type="entry name" value="CBM_14"/>
    <property type="match status" value="2"/>
</dbReference>
<keyword evidence="3" id="KW-0677">Repeat</keyword>
<keyword evidence="1" id="KW-0147">Chitin-binding</keyword>
<protein>
    <submittedName>
        <fullName evidence="8">Unkown protein</fullName>
    </submittedName>
</protein>
<dbReference type="EMBL" id="AK418296">
    <property type="protein sequence ID" value="BAN21507.1"/>
    <property type="molecule type" value="mRNA"/>
</dbReference>
<evidence type="ECO:0000256" key="1">
    <source>
        <dbReference type="ARBA" id="ARBA00022669"/>
    </source>
</evidence>
<dbReference type="InterPro" id="IPR051940">
    <property type="entry name" value="Chitin_bind-dev_reg"/>
</dbReference>
<organism evidence="8">
    <name type="scientific">Riptortus pedestris</name>
    <name type="common">Bean bug</name>
    <dbReference type="NCBI Taxonomy" id="329032"/>
    <lineage>
        <taxon>Eukaryota</taxon>
        <taxon>Metazoa</taxon>
        <taxon>Ecdysozoa</taxon>
        <taxon>Arthropoda</taxon>
        <taxon>Hexapoda</taxon>
        <taxon>Insecta</taxon>
        <taxon>Pterygota</taxon>
        <taxon>Neoptera</taxon>
        <taxon>Paraneoptera</taxon>
        <taxon>Hemiptera</taxon>
        <taxon>Heteroptera</taxon>
        <taxon>Panheteroptera</taxon>
        <taxon>Pentatomomorpha</taxon>
        <taxon>Coreoidea</taxon>
        <taxon>Alydidae</taxon>
        <taxon>Riptortus</taxon>
    </lineage>
</organism>
<keyword evidence="5" id="KW-0325">Glycoprotein</keyword>
<evidence type="ECO:0000259" key="7">
    <source>
        <dbReference type="PROSITE" id="PS50940"/>
    </source>
</evidence>
<feature type="chain" id="PRO_5004381573" evidence="6">
    <location>
        <begin position="20"/>
        <end position="217"/>
    </location>
</feature>
<reference evidence="8" key="1">
    <citation type="journal article" date="2013" name="PLoS ONE">
        <title>Gene expression in gut symbiotic organ of stinkbug affected by extracellular bacterial symbiont.</title>
        <authorList>
            <person name="Futahashi R."/>
            <person name="Tanaka K."/>
            <person name="Tanahashi M."/>
            <person name="Nikoh N."/>
            <person name="Kikuchi Y."/>
            <person name="Lee B.L."/>
            <person name="Fukatsu T."/>
        </authorList>
    </citation>
    <scope>NUCLEOTIDE SEQUENCE</scope>
    <source>
        <tissue evidence="8">Midgut</tissue>
    </source>
</reference>
<dbReference type="PROSITE" id="PS50940">
    <property type="entry name" value="CHIT_BIND_II"/>
    <property type="match status" value="2"/>
</dbReference>
<feature type="non-terminal residue" evidence="8">
    <location>
        <position position="217"/>
    </location>
</feature>
<proteinExistence type="evidence at transcript level"/>
<dbReference type="GO" id="GO:0008061">
    <property type="term" value="F:chitin binding"/>
    <property type="evidence" value="ECO:0007669"/>
    <property type="project" value="UniProtKB-KW"/>
</dbReference>
<evidence type="ECO:0000256" key="4">
    <source>
        <dbReference type="ARBA" id="ARBA00023157"/>
    </source>
</evidence>
<dbReference type="InterPro" id="IPR002557">
    <property type="entry name" value="Chitin-bd_dom"/>
</dbReference>
<evidence type="ECO:0000256" key="5">
    <source>
        <dbReference type="ARBA" id="ARBA00023180"/>
    </source>
</evidence>
<dbReference type="AlphaFoldDB" id="R4WU96"/>
<name>R4WU96_RIPPE</name>
<dbReference type="SUPFAM" id="SSF57625">
    <property type="entry name" value="Invertebrate chitin-binding proteins"/>
    <property type="match status" value="4"/>
</dbReference>
<keyword evidence="4" id="KW-1015">Disulfide bond</keyword>
<dbReference type="Gene3D" id="2.170.140.10">
    <property type="entry name" value="Chitin binding domain"/>
    <property type="match status" value="2"/>
</dbReference>
<evidence type="ECO:0000256" key="6">
    <source>
        <dbReference type="SAM" id="SignalP"/>
    </source>
</evidence>